<organism evidence="2">
    <name type="scientific">Sesamum radiatum</name>
    <name type="common">Black benniseed</name>
    <dbReference type="NCBI Taxonomy" id="300843"/>
    <lineage>
        <taxon>Eukaryota</taxon>
        <taxon>Viridiplantae</taxon>
        <taxon>Streptophyta</taxon>
        <taxon>Embryophyta</taxon>
        <taxon>Tracheophyta</taxon>
        <taxon>Spermatophyta</taxon>
        <taxon>Magnoliopsida</taxon>
        <taxon>eudicotyledons</taxon>
        <taxon>Gunneridae</taxon>
        <taxon>Pentapetalae</taxon>
        <taxon>asterids</taxon>
        <taxon>lamiids</taxon>
        <taxon>Lamiales</taxon>
        <taxon>Pedaliaceae</taxon>
        <taxon>Sesamum</taxon>
    </lineage>
</organism>
<comment type="caution">
    <text evidence="2">The sequence shown here is derived from an EMBL/GenBank/DDBJ whole genome shotgun (WGS) entry which is preliminary data.</text>
</comment>
<feature type="region of interest" description="Disordered" evidence="1">
    <location>
        <begin position="1"/>
        <end position="30"/>
    </location>
</feature>
<dbReference type="AlphaFoldDB" id="A0AAW2JW02"/>
<name>A0AAW2JW02_SESRA</name>
<reference evidence="2" key="1">
    <citation type="submission" date="2020-06" db="EMBL/GenBank/DDBJ databases">
        <authorList>
            <person name="Li T."/>
            <person name="Hu X."/>
            <person name="Zhang T."/>
            <person name="Song X."/>
            <person name="Zhang H."/>
            <person name="Dai N."/>
            <person name="Sheng W."/>
            <person name="Hou X."/>
            <person name="Wei L."/>
        </authorList>
    </citation>
    <scope>NUCLEOTIDE SEQUENCE</scope>
    <source>
        <strain evidence="2">G02</strain>
        <tissue evidence="2">Leaf</tissue>
    </source>
</reference>
<accession>A0AAW2JW02</accession>
<gene>
    <name evidence="2" type="ORF">Sradi_6500200</name>
</gene>
<evidence type="ECO:0000313" key="2">
    <source>
        <dbReference type="EMBL" id="KAL0298404.1"/>
    </source>
</evidence>
<dbReference type="EMBL" id="JACGWJ010000031">
    <property type="protein sequence ID" value="KAL0298404.1"/>
    <property type="molecule type" value="Genomic_DNA"/>
</dbReference>
<proteinExistence type="predicted"/>
<sequence>MPTPKQLGRMATPRPDSRRRRSPNPLGDAARALTGVASPLLVLAGGGRGRGCWWWRGEGGQQWGWEGGRQRGVGGGWGALFR</sequence>
<reference evidence="2" key="2">
    <citation type="journal article" date="2024" name="Plant">
        <title>Genomic evolution and insights into agronomic trait innovations of Sesamum species.</title>
        <authorList>
            <person name="Miao H."/>
            <person name="Wang L."/>
            <person name="Qu L."/>
            <person name="Liu H."/>
            <person name="Sun Y."/>
            <person name="Le M."/>
            <person name="Wang Q."/>
            <person name="Wei S."/>
            <person name="Zheng Y."/>
            <person name="Lin W."/>
            <person name="Duan Y."/>
            <person name="Cao H."/>
            <person name="Xiong S."/>
            <person name="Wang X."/>
            <person name="Wei L."/>
            <person name="Li C."/>
            <person name="Ma Q."/>
            <person name="Ju M."/>
            <person name="Zhao R."/>
            <person name="Li G."/>
            <person name="Mu C."/>
            <person name="Tian Q."/>
            <person name="Mei H."/>
            <person name="Zhang T."/>
            <person name="Gao T."/>
            <person name="Zhang H."/>
        </authorList>
    </citation>
    <scope>NUCLEOTIDE SEQUENCE</scope>
    <source>
        <strain evidence="2">G02</strain>
    </source>
</reference>
<evidence type="ECO:0000256" key="1">
    <source>
        <dbReference type="SAM" id="MobiDB-lite"/>
    </source>
</evidence>
<protein>
    <submittedName>
        <fullName evidence="2">Uncharacterized protein</fullName>
    </submittedName>
</protein>